<proteinExistence type="predicted"/>
<dbReference type="EMBL" id="VIGV01000004">
    <property type="protein sequence ID" value="TWS23598.1"/>
    <property type="molecule type" value="Genomic_DNA"/>
</dbReference>
<dbReference type="Gene3D" id="1.10.10.60">
    <property type="entry name" value="Homeodomain-like"/>
    <property type="match status" value="1"/>
</dbReference>
<accession>A0A5C5RLL1</accession>
<reference evidence="4 5" key="1">
    <citation type="submission" date="2019-08" db="EMBL/GenBank/DDBJ databases">
        <title>Tsukamurella conjunctivitidis sp. nov., Tsukamurella assacharolytica sp. nov. and Tsukamurella sputae sp. nov. isolated from patients with conjunctivitis, bacteraemia (lymphoma) and respiratory infection (sputum) in Hong Kong.</title>
        <authorList>
            <person name="Fok K.M.N."/>
            <person name="Fong J.Y.H."/>
        </authorList>
    </citation>
    <scope>NUCLEOTIDE SEQUENCE [LARGE SCALE GENOMIC DNA]</scope>
    <source>
        <strain evidence="4 5">HKU70</strain>
    </source>
</reference>
<evidence type="ECO:0000259" key="3">
    <source>
        <dbReference type="PROSITE" id="PS50977"/>
    </source>
</evidence>
<dbReference type="SUPFAM" id="SSF46689">
    <property type="entry name" value="Homeodomain-like"/>
    <property type="match status" value="1"/>
</dbReference>
<dbReference type="InterPro" id="IPR009057">
    <property type="entry name" value="Homeodomain-like_sf"/>
</dbReference>
<dbReference type="RefSeq" id="WP_146435461.1">
    <property type="nucleotide sequence ID" value="NZ_VIGV01000004.1"/>
</dbReference>
<dbReference type="PANTHER" id="PTHR30055">
    <property type="entry name" value="HTH-TYPE TRANSCRIPTIONAL REGULATOR RUTR"/>
    <property type="match status" value="1"/>
</dbReference>
<dbReference type="OrthoDB" id="6077212at2"/>
<organism evidence="4 5">
    <name type="scientific">Tsukamurella sputi</name>
    <dbReference type="NCBI Taxonomy" id="2591848"/>
    <lineage>
        <taxon>Bacteria</taxon>
        <taxon>Bacillati</taxon>
        <taxon>Actinomycetota</taxon>
        <taxon>Actinomycetes</taxon>
        <taxon>Mycobacteriales</taxon>
        <taxon>Tsukamurellaceae</taxon>
        <taxon>Tsukamurella</taxon>
    </lineage>
</organism>
<dbReference type="PRINTS" id="PR00455">
    <property type="entry name" value="HTHTETR"/>
</dbReference>
<dbReference type="GO" id="GO:0000976">
    <property type="term" value="F:transcription cis-regulatory region binding"/>
    <property type="evidence" value="ECO:0007669"/>
    <property type="project" value="TreeGrafter"/>
</dbReference>
<evidence type="ECO:0000313" key="4">
    <source>
        <dbReference type="EMBL" id="TWS23598.1"/>
    </source>
</evidence>
<dbReference type="Pfam" id="PF00440">
    <property type="entry name" value="TetR_N"/>
    <property type="match status" value="1"/>
</dbReference>
<feature type="DNA-binding region" description="H-T-H motif" evidence="2">
    <location>
        <begin position="45"/>
        <end position="64"/>
    </location>
</feature>
<evidence type="ECO:0000256" key="1">
    <source>
        <dbReference type="ARBA" id="ARBA00023125"/>
    </source>
</evidence>
<name>A0A5C5RLL1_9ACTN</name>
<sequence>MTRPGASLPDLLLQAGAQMNVSAADAGVYRAALAVLSRAGTRHATVDAIAAEAGMSRMTLFRRFGSKDEILAAALAWSLSHLFEQTAEVVATTPDVAERVEEIFVLCCRAGRTMLPSSSPDERAALFADERLDPVGHGVRFVSAILEHDQAAGNASPGDTAYRADAIVRLTTACFTVAPPPFDPADEDAARAYARAALVPIVS</sequence>
<feature type="domain" description="HTH tetR-type" evidence="3">
    <location>
        <begin position="22"/>
        <end position="82"/>
    </location>
</feature>
<dbReference type="Gene3D" id="1.10.357.10">
    <property type="entry name" value="Tetracycline Repressor, domain 2"/>
    <property type="match status" value="1"/>
</dbReference>
<dbReference type="GO" id="GO:0003700">
    <property type="term" value="F:DNA-binding transcription factor activity"/>
    <property type="evidence" value="ECO:0007669"/>
    <property type="project" value="TreeGrafter"/>
</dbReference>
<keyword evidence="5" id="KW-1185">Reference proteome</keyword>
<keyword evidence="1 2" id="KW-0238">DNA-binding</keyword>
<dbReference type="InterPro" id="IPR050109">
    <property type="entry name" value="HTH-type_TetR-like_transc_reg"/>
</dbReference>
<gene>
    <name evidence="4" type="ORF">FK268_15120</name>
</gene>
<dbReference type="InterPro" id="IPR001647">
    <property type="entry name" value="HTH_TetR"/>
</dbReference>
<dbReference type="PANTHER" id="PTHR30055:SF153">
    <property type="entry name" value="HTH-TYPE TRANSCRIPTIONAL REPRESSOR RV3405C"/>
    <property type="match status" value="1"/>
</dbReference>
<evidence type="ECO:0000256" key="2">
    <source>
        <dbReference type="PROSITE-ProRule" id="PRU00335"/>
    </source>
</evidence>
<dbReference type="AlphaFoldDB" id="A0A5C5RLL1"/>
<comment type="caution">
    <text evidence="4">The sequence shown here is derived from an EMBL/GenBank/DDBJ whole genome shotgun (WGS) entry which is preliminary data.</text>
</comment>
<dbReference type="PROSITE" id="PS50977">
    <property type="entry name" value="HTH_TETR_2"/>
    <property type="match status" value="1"/>
</dbReference>
<protein>
    <submittedName>
        <fullName evidence="4">Helix-turn-helix transcriptional regulator</fullName>
    </submittedName>
</protein>
<evidence type="ECO:0000313" key="5">
    <source>
        <dbReference type="Proteomes" id="UP000319792"/>
    </source>
</evidence>
<dbReference type="Proteomes" id="UP000319792">
    <property type="component" value="Unassembled WGS sequence"/>
</dbReference>